<evidence type="ECO:0000313" key="3">
    <source>
        <dbReference type="Proteomes" id="UP000198804"/>
    </source>
</evidence>
<keyword evidence="3" id="KW-1185">Reference proteome</keyword>
<name>A0A1I3Z200_9HYPH</name>
<evidence type="ECO:0000256" key="1">
    <source>
        <dbReference type="SAM" id="MobiDB-lite"/>
    </source>
</evidence>
<reference evidence="3" key="1">
    <citation type="submission" date="2016-10" db="EMBL/GenBank/DDBJ databases">
        <authorList>
            <person name="Varghese N."/>
            <person name="Submissions S."/>
        </authorList>
    </citation>
    <scope>NUCLEOTIDE SEQUENCE [LARGE SCALE GENOMIC DNA]</scope>
    <source>
        <strain evidence="3">CGMCC 1.6474</strain>
    </source>
</reference>
<gene>
    <name evidence="2" type="ORF">SAMN04488125_101450</name>
</gene>
<dbReference type="EMBL" id="FOSV01000001">
    <property type="protein sequence ID" value="SFK37659.1"/>
    <property type="molecule type" value="Genomic_DNA"/>
</dbReference>
<dbReference type="Proteomes" id="UP000198804">
    <property type="component" value="Unassembled WGS sequence"/>
</dbReference>
<proteinExistence type="predicted"/>
<sequence length="236" mass="25645">MTGSSDDSGCLWSTALTRFEEQRTPGHGRAGPRVSLYDLTLSVHGGLRMSLRRPAARALGRPLFDRPACLGCPPTEPGSQHRPRTRSRKSSKTGGTHRGVEARPRCPLLNRKALGSQNALKRLGLPSCRNKAPRRGLPSSNTEGIHHAQRRTSMVDRHSVADHSAAVVLRRLPLIREDTHPSTNEAREDGAPILRWCHRRPGSPVPSVRCASPTRHSPLSASGAIIRKVAPLPSAP</sequence>
<feature type="region of interest" description="Disordered" evidence="1">
    <location>
        <begin position="64"/>
        <end position="103"/>
    </location>
</feature>
<feature type="region of interest" description="Disordered" evidence="1">
    <location>
        <begin position="127"/>
        <end position="159"/>
    </location>
</feature>
<feature type="compositionally biased region" description="Basic residues" evidence="1">
    <location>
        <begin position="81"/>
        <end position="91"/>
    </location>
</feature>
<accession>A0A1I3Z200</accession>
<dbReference type="AlphaFoldDB" id="A0A1I3Z200"/>
<evidence type="ECO:0000313" key="2">
    <source>
        <dbReference type="EMBL" id="SFK37659.1"/>
    </source>
</evidence>
<protein>
    <submittedName>
        <fullName evidence="2">Uncharacterized protein</fullName>
    </submittedName>
</protein>
<organism evidence="2 3">
    <name type="scientific">Methylorubrum salsuginis</name>
    <dbReference type="NCBI Taxonomy" id="414703"/>
    <lineage>
        <taxon>Bacteria</taxon>
        <taxon>Pseudomonadati</taxon>
        <taxon>Pseudomonadota</taxon>
        <taxon>Alphaproteobacteria</taxon>
        <taxon>Hyphomicrobiales</taxon>
        <taxon>Methylobacteriaceae</taxon>
        <taxon>Methylorubrum</taxon>
    </lineage>
</organism>